<feature type="domain" description="Lactate/malate dehydrogenase N-terminal" evidence="9">
    <location>
        <begin position="9"/>
        <end position="152"/>
    </location>
</feature>
<dbReference type="InterPro" id="IPR036291">
    <property type="entry name" value="NAD(P)-bd_dom_sf"/>
</dbReference>
<dbReference type="InterPro" id="IPR015955">
    <property type="entry name" value="Lactate_DH/Glyco_Ohase_4_C"/>
</dbReference>
<dbReference type="VEuPathDB" id="PiroplasmaDB:BOVATA_017000"/>
<comment type="caution">
    <text evidence="11">The sequence shown here is derived from an EMBL/GenBank/DDBJ whole genome shotgun (WGS) entry which is preliminary data.</text>
</comment>
<dbReference type="OrthoDB" id="5405561at2759"/>
<feature type="binding site" evidence="6">
    <location>
        <position position="98"/>
    </location>
    <ligand>
        <name>substrate</name>
    </ligand>
</feature>
<dbReference type="PRINTS" id="PR00086">
    <property type="entry name" value="LLDHDRGNASE"/>
</dbReference>
<dbReference type="InterPro" id="IPR001557">
    <property type="entry name" value="L-lactate/malate_DH"/>
</dbReference>
<feature type="binding site" evidence="7">
    <location>
        <begin position="128"/>
        <end position="130"/>
    </location>
    <ligand>
        <name>NAD(+)</name>
        <dbReference type="ChEBI" id="CHEBI:57540"/>
    </ligand>
</feature>
<dbReference type="Pfam" id="PF02866">
    <property type="entry name" value="Ldh_1_C"/>
    <property type="match status" value="1"/>
</dbReference>
<dbReference type="Gene3D" id="3.90.110.10">
    <property type="entry name" value="Lactate dehydrogenase/glycoside hydrolase, family 4, C-terminal"/>
    <property type="match status" value="1"/>
</dbReference>
<evidence type="ECO:0000259" key="9">
    <source>
        <dbReference type="Pfam" id="PF00056"/>
    </source>
</evidence>
<dbReference type="GO" id="GO:0006089">
    <property type="term" value="P:lactate metabolic process"/>
    <property type="evidence" value="ECO:0007669"/>
    <property type="project" value="TreeGrafter"/>
</dbReference>
<evidence type="ECO:0000256" key="2">
    <source>
        <dbReference type="ARBA" id="ARBA00023002"/>
    </source>
</evidence>
<feature type="binding site" evidence="6">
    <location>
        <position position="87"/>
    </location>
    <ligand>
        <name>substrate</name>
    </ligand>
</feature>
<name>A0A2H6KB37_9APIC</name>
<evidence type="ECO:0000256" key="3">
    <source>
        <dbReference type="ARBA" id="ARBA00023027"/>
    </source>
</evidence>
<dbReference type="FunFam" id="3.40.50.720:FF:000018">
    <property type="entry name" value="Malate dehydrogenase"/>
    <property type="match status" value="1"/>
</dbReference>
<evidence type="ECO:0000256" key="5">
    <source>
        <dbReference type="PIRSR" id="PIRSR000102-1"/>
    </source>
</evidence>
<gene>
    <name evidence="11" type="ORF">BOVATA_017000</name>
</gene>
<feature type="binding site" evidence="6">
    <location>
        <position position="130"/>
    </location>
    <ligand>
        <name>substrate</name>
    </ligand>
</feature>
<evidence type="ECO:0000259" key="10">
    <source>
        <dbReference type="Pfam" id="PF02866"/>
    </source>
</evidence>
<evidence type="ECO:0000313" key="12">
    <source>
        <dbReference type="Proteomes" id="UP000236319"/>
    </source>
</evidence>
<dbReference type="InterPro" id="IPR011275">
    <property type="entry name" value="Malate_DH_type3"/>
</dbReference>
<dbReference type="InterPro" id="IPR001236">
    <property type="entry name" value="Lactate/malate_DH_N"/>
</dbReference>
<dbReference type="GeneID" id="39873977"/>
<feature type="binding site" evidence="7">
    <location>
        <position position="38"/>
    </location>
    <ligand>
        <name>NAD(+)</name>
        <dbReference type="ChEBI" id="CHEBI:57540"/>
    </ligand>
</feature>
<feature type="active site" description="Proton acceptor" evidence="5">
    <location>
        <position position="185"/>
    </location>
</feature>
<dbReference type="NCBIfam" id="NF004863">
    <property type="entry name" value="PRK06223.1"/>
    <property type="match status" value="1"/>
</dbReference>
<dbReference type="SUPFAM" id="SSF56327">
    <property type="entry name" value="LDH C-terminal domain-like"/>
    <property type="match status" value="1"/>
</dbReference>
<comment type="similarity">
    <text evidence="8">Belongs to the LDH/MDH superfamily.</text>
</comment>
<evidence type="ECO:0000256" key="6">
    <source>
        <dbReference type="PIRSR" id="PIRSR000102-2"/>
    </source>
</evidence>
<dbReference type="Gene3D" id="3.40.50.720">
    <property type="entry name" value="NAD(P)-binding Rossmann-like Domain"/>
    <property type="match status" value="1"/>
</dbReference>
<evidence type="ECO:0000256" key="8">
    <source>
        <dbReference type="RuleBase" id="RU003369"/>
    </source>
</evidence>
<keyword evidence="12" id="KW-1185">Reference proteome</keyword>
<evidence type="ECO:0000256" key="7">
    <source>
        <dbReference type="PIRSR" id="PIRSR000102-3"/>
    </source>
</evidence>
<dbReference type="SUPFAM" id="SSF51735">
    <property type="entry name" value="NAD(P)-binding Rossmann-fold domains"/>
    <property type="match status" value="1"/>
</dbReference>
<feature type="binding site" evidence="7">
    <location>
        <position position="105"/>
    </location>
    <ligand>
        <name>NAD(+)</name>
        <dbReference type="ChEBI" id="CHEBI:57540"/>
    </ligand>
</feature>
<organism evidence="11 12">
    <name type="scientific">Babesia ovata</name>
    <dbReference type="NCBI Taxonomy" id="189622"/>
    <lineage>
        <taxon>Eukaryota</taxon>
        <taxon>Sar</taxon>
        <taxon>Alveolata</taxon>
        <taxon>Apicomplexa</taxon>
        <taxon>Aconoidasida</taxon>
        <taxon>Piroplasmida</taxon>
        <taxon>Babesiidae</taxon>
        <taxon>Babesia</taxon>
    </lineage>
</organism>
<dbReference type="InterPro" id="IPR022383">
    <property type="entry name" value="Lactate/malate_DH_C"/>
</dbReference>
<comment type="catalytic activity">
    <reaction evidence="4">
        <text>(S)-lactate + NAD(+) = pyruvate + NADH + H(+)</text>
        <dbReference type="Rhea" id="RHEA:23444"/>
        <dbReference type="ChEBI" id="CHEBI:15361"/>
        <dbReference type="ChEBI" id="CHEBI:15378"/>
        <dbReference type="ChEBI" id="CHEBI:16651"/>
        <dbReference type="ChEBI" id="CHEBI:57540"/>
        <dbReference type="ChEBI" id="CHEBI:57945"/>
        <dbReference type="EC" id="1.1.1.27"/>
    </reaction>
</comment>
<reference evidence="11 12" key="1">
    <citation type="journal article" date="2017" name="BMC Genomics">
        <title>Whole-genome assembly of Babesia ovata and comparative genomics between closely related pathogens.</title>
        <authorList>
            <person name="Yamagishi J."/>
            <person name="Asada M."/>
            <person name="Hakimi H."/>
            <person name="Tanaka T.Q."/>
            <person name="Sugimoto C."/>
            <person name="Kawazu S."/>
        </authorList>
    </citation>
    <scope>NUCLEOTIDE SEQUENCE [LARGE SCALE GENOMIC DNA]</scope>
    <source>
        <strain evidence="11 12">Miyake</strain>
    </source>
</reference>
<dbReference type="PANTHER" id="PTHR43128:SF16">
    <property type="entry name" value="L-LACTATE DEHYDROGENASE"/>
    <property type="match status" value="1"/>
</dbReference>
<dbReference type="Pfam" id="PF00056">
    <property type="entry name" value="Ldh_1_N"/>
    <property type="match status" value="1"/>
</dbReference>
<dbReference type="PANTHER" id="PTHR43128">
    <property type="entry name" value="L-2-HYDROXYCARBOXYLATE DEHYDROGENASE (NAD(P)(+))"/>
    <property type="match status" value="1"/>
</dbReference>
<feature type="binding site" evidence="6">
    <location>
        <position position="161"/>
    </location>
    <ligand>
        <name>substrate</name>
    </ligand>
</feature>
<dbReference type="PIRSF" id="PIRSF000102">
    <property type="entry name" value="Lac_mal_DH"/>
    <property type="match status" value="1"/>
</dbReference>
<dbReference type="AlphaFoldDB" id="A0A2H6KB37"/>
<keyword evidence="3 7" id="KW-0520">NAD</keyword>
<dbReference type="GO" id="GO:0004459">
    <property type="term" value="F:L-lactate dehydrogenase (NAD+) activity"/>
    <property type="evidence" value="ECO:0007669"/>
    <property type="project" value="UniProtKB-EC"/>
</dbReference>
<protein>
    <recommendedName>
        <fullName evidence="1">L-lactate dehydrogenase</fullName>
    </recommendedName>
</protein>
<dbReference type="Proteomes" id="UP000236319">
    <property type="component" value="Unassembled WGS sequence"/>
</dbReference>
<keyword evidence="2 8" id="KW-0560">Oxidoreductase</keyword>
<feature type="binding site" evidence="7">
    <location>
        <begin position="14"/>
        <end position="19"/>
    </location>
    <ligand>
        <name>NAD(+)</name>
        <dbReference type="ChEBI" id="CHEBI:57540"/>
    </ligand>
</feature>
<feature type="domain" description="Lactate/malate dehydrogenase C-terminal" evidence="10">
    <location>
        <begin position="157"/>
        <end position="314"/>
    </location>
</feature>
<dbReference type="CDD" id="cd01339">
    <property type="entry name" value="LDH-like_MDH"/>
    <property type="match status" value="1"/>
</dbReference>
<dbReference type="EMBL" id="BDSA01000002">
    <property type="protein sequence ID" value="GBE60207.1"/>
    <property type="molecule type" value="Genomic_DNA"/>
</dbReference>
<evidence type="ECO:0000256" key="4">
    <source>
        <dbReference type="ARBA" id="ARBA00049258"/>
    </source>
</evidence>
<evidence type="ECO:0000256" key="1">
    <source>
        <dbReference type="ARBA" id="ARBA00016495"/>
    </source>
</evidence>
<dbReference type="RefSeq" id="XP_028866450.1">
    <property type="nucleotide sequence ID" value="XM_029010617.1"/>
</dbReference>
<accession>A0A2H6KB37</accession>
<proteinExistence type="inferred from homology"/>
<sequence>MAPAVRRNKISLIGSGNIGGVMAYLAQIHELGDVVLFDIAPTLGAAKALDIMHANAVYDTSQRVIGTTKYEDIADSDVCIITAGLARLPNKKDDEWSRDDLVGPNSKIMTTIGENIKKYAPNAFVICITNPLDVMVKMLLKSTGFPKNKVVGMGGLLDSSRMRHYIADKLNVHPRYVHGWCIGGHGDSMIPLVNHVKVNGLPIQHFIETGEITQADLDAIEKRTIGSGMELVQLYGTGSAYFAPATAAIEMAAAYLQDKKSIIVCSCYLEGEYGHSDVYLGTPAVLGANGVEKIITLKLSPEEQAKIDASVKDIRRLEALSA</sequence>
<evidence type="ECO:0000313" key="11">
    <source>
        <dbReference type="EMBL" id="GBE60207.1"/>
    </source>
</evidence>